<dbReference type="InterPro" id="IPR006119">
    <property type="entry name" value="Resolv_N"/>
</dbReference>
<dbReference type="Pfam" id="PF07508">
    <property type="entry name" value="Recombinase"/>
    <property type="match status" value="1"/>
</dbReference>
<keyword evidence="4" id="KW-1185">Reference proteome</keyword>
<feature type="domain" description="Resolvase/invertase-type recombinase catalytic" evidence="1">
    <location>
        <begin position="2"/>
        <end position="149"/>
    </location>
</feature>
<dbReference type="SMART" id="SM00857">
    <property type="entry name" value="Resolvase"/>
    <property type="match status" value="1"/>
</dbReference>
<dbReference type="Pfam" id="PF13408">
    <property type="entry name" value="Zn_ribbon_recom"/>
    <property type="match status" value="1"/>
</dbReference>
<dbReference type="InterPro" id="IPR050639">
    <property type="entry name" value="SSR_resolvase"/>
</dbReference>
<dbReference type="InterPro" id="IPR025827">
    <property type="entry name" value="Zn_ribbon_recom_dom"/>
</dbReference>
<dbReference type="Pfam" id="PF00239">
    <property type="entry name" value="Resolvase"/>
    <property type="match status" value="1"/>
</dbReference>
<organism evidence="3 4">
    <name type="scientific">Parvibium lacunae</name>
    <dbReference type="NCBI Taxonomy" id="1888893"/>
    <lineage>
        <taxon>Bacteria</taxon>
        <taxon>Pseudomonadati</taxon>
        <taxon>Pseudomonadota</taxon>
        <taxon>Betaproteobacteria</taxon>
        <taxon>Burkholderiales</taxon>
        <taxon>Alcaligenaceae</taxon>
        <taxon>Parvibium</taxon>
    </lineage>
</organism>
<accession>A0A368L8Q8</accession>
<evidence type="ECO:0000259" key="1">
    <source>
        <dbReference type="PROSITE" id="PS51736"/>
    </source>
</evidence>
<proteinExistence type="predicted"/>
<dbReference type="Proteomes" id="UP000252357">
    <property type="component" value="Unassembled WGS sequence"/>
</dbReference>
<dbReference type="Gene3D" id="3.40.50.1390">
    <property type="entry name" value="Resolvase, N-terminal catalytic domain"/>
    <property type="match status" value="1"/>
</dbReference>
<name>A0A368L8Q8_9BURK</name>
<dbReference type="InterPro" id="IPR011109">
    <property type="entry name" value="DNA_bind_recombinase_dom"/>
</dbReference>
<comment type="caution">
    <text evidence="3">The sequence shown here is derived from an EMBL/GenBank/DDBJ whole genome shotgun (WGS) entry which is preliminary data.</text>
</comment>
<dbReference type="GO" id="GO:0000150">
    <property type="term" value="F:DNA strand exchange activity"/>
    <property type="evidence" value="ECO:0007669"/>
    <property type="project" value="InterPro"/>
</dbReference>
<feature type="domain" description="Recombinase" evidence="2">
    <location>
        <begin position="156"/>
        <end position="293"/>
    </location>
</feature>
<protein>
    <submittedName>
        <fullName evidence="3">Recombinase family protein</fullName>
    </submittedName>
</protein>
<dbReference type="PANTHER" id="PTHR30461">
    <property type="entry name" value="DNA-INVERTASE FROM LAMBDOID PROPHAGE"/>
    <property type="match status" value="1"/>
</dbReference>
<gene>
    <name evidence="3" type="ORF">DU000_03315</name>
</gene>
<reference evidence="3 4" key="1">
    <citation type="journal article" date="2018" name="Int. J. Syst. Evol. Microbiol.">
        <title>Parvibium lacunae gen. nov., sp. nov., a new member of the family Alcaligenaceae isolated from a freshwater pond.</title>
        <authorList>
            <person name="Chen W.M."/>
            <person name="Xie P.B."/>
            <person name="Hsu M.Y."/>
            <person name="Sheu S.Y."/>
        </authorList>
    </citation>
    <scope>NUCLEOTIDE SEQUENCE [LARGE SCALE GENOMIC DNA]</scope>
    <source>
        <strain evidence="3 4">KMB9</strain>
    </source>
</reference>
<evidence type="ECO:0000313" key="3">
    <source>
        <dbReference type="EMBL" id="RCS59942.1"/>
    </source>
</evidence>
<dbReference type="OrthoDB" id="8585334at2"/>
<dbReference type="PANTHER" id="PTHR30461:SF23">
    <property type="entry name" value="DNA RECOMBINASE-RELATED"/>
    <property type="match status" value="1"/>
</dbReference>
<sequence>MTAAIYTRYSSDNQDETSTQDQMRLAMQYAERHGLRVCGVYSDEELSGFMTVERRPQGAKLLAACARGEVKTIIIESLDRLSRNLVDQETIVRRLEFSGVRIVSTSDGYDSLRDDREMQRGFRGLMNEQYLRDLKKKTHRGLSGQVHRGYHAGGSVYGYESVPDGKGFKLTINEEQAKHVRWIFEQYAAGKSCQKIAAELNLNRIPSPRNSTWAVSALYGCPAKGSGILNNATYVGHYIWNRSRWEKHPDTGKRVRIDRPKEEWQIMERPELRIIDDALWQKVRNRIDKPSLKGGSKGAGRPARTLFGGLLTCHQCGGPMIAVNAHKYGCANHKDRGDAVCDSKLLVSREKTDQRLLSLVREELLSPAALVEMQNAVKQLIESEQSSASASHHAAKKRLAEIDKEIGRLVDAIAAVGVSPALAEKLKAAEAEKAALKEAPAQGKPSIEMAAMVARYKEMVLDLQNALAKDTNHARTLLAELLGKVVLVPAEGGVCAEIENGPAIAEPSSLIMVAGAGFEPTTFGL</sequence>
<dbReference type="GO" id="GO:0003677">
    <property type="term" value="F:DNA binding"/>
    <property type="evidence" value="ECO:0007669"/>
    <property type="project" value="InterPro"/>
</dbReference>
<dbReference type="InterPro" id="IPR036162">
    <property type="entry name" value="Resolvase-like_N_sf"/>
</dbReference>
<dbReference type="CDD" id="cd00338">
    <property type="entry name" value="Ser_Recombinase"/>
    <property type="match status" value="1"/>
</dbReference>
<evidence type="ECO:0000313" key="4">
    <source>
        <dbReference type="Proteomes" id="UP000252357"/>
    </source>
</evidence>
<dbReference type="AlphaFoldDB" id="A0A368L8Q8"/>
<dbReference type="PROSITE" id="PS51737">
    <property type="entry name" value="RECOMBINASE_DNA_BIND"/>
    <property type="match status" value="1"/>
</dbReference>
<dbReference type="SUPFAM" id="SSF53041">
    <property type="entry name" value="Resolvase-like"/>
    <property type="match status" value="1"/>
</dbReference>
<evidence type="ECO:0000259" key="2">
    <source>
        <dbReference type="PROSITE" id="PS51737"/>
    </source>
</evidence>
<dbReference type="PROSITE" id="PS51736">
    <property type="entry name" value="RECOMBINASES_3"/>
    <property type="match status" value="1"/>
</dbReference>
<dbReference type="EMBL" id="QPGB01000001">
    <property type="protein sequence ID" value="RCS59942.1"/>
    <property type="molecule type" value="Genomic_DNA"/>
</dbReference>
<dbReference type="Gene3D" id="3.90.1750.20">
    <property type="entry name" value="Putative Large Serine Recombinase, Chain B, Domain 2"/>
    <property type="match status" value="1"/>
</dbReference>
<dbReference type="InterPro" id="IPR038109">
    <property type="entry name" value="DNA_bind_recomb_sf"/>
</dbReference>